<dbReference type="RefSeq" id="WP_145995954.1">
    <property type="nucleotide sequence ID" value="NZ_BEWK01000042.1"/>
</dbReference>
<name>A0A6S6PHH8_ACEAC</name>
<gene>
    <name evidence="2" type="ORF">AAJCM20276_09500</name>
</gene>
<protein>
    <submittedName>
        <fullName evidence="2">Uncharacterized protein</fullName>
    </submittedName>
</protein>
<dbReference type="Proteomes" id="UP000515220">
    <property type="component" value="Chromosome"/>
</dbReference>
<proteinExistence type="predicted"/>
<evidence type="ECO:0000313" key="3">
    <source>
        <dbReference type="Proteomes" id="UP000515220"/>
    </source>
</evidence>
<evidence type="ECO:0000313" key="2">
    <source>
        <dbReference type="EMBL" id="BCI66326.1"/>
    </source>
</evidence>
<feature type="region of interest" description="Disordered" evidence="1">
    <location>
        <begin position="1"/>
        <end position="29"/>
    </location>
</feature>
<sequence length="69" mass="7551">MTASNLPRNVPSCRSGPSEREKLPRHKVVDTSRNSTAYRALSDIRGLQIEAGEGKVRPAPTWHIGVVKA</sequence>
<dbReference type="AlphaFoldDB" id="A0A6S6PHH8"/>
<evidence type="ECO:0000256" key="1">
    <source>
        <dbReference type="SAM" id="MobiDB-lite"/>
    </source>
</evidence>
<accession>A0A6S6PHH8</accession>
<dbReference type="EMBL" id="AP023326">
    <property type="protein sequence ID" value="BCI66326.1"/>
    <property type="molecule type" value="Genomic_DNA"/>
</dbReference>
<organism evidence="2 3">
    <name type="scientific">Acetobacter aceti</name>
    <dbReference type="NCBI Taxonomy" id="435"/>
    <lineage>
        <taxon>Bacteria</taxon>
        <taxon>Pseudomonadati</taxon>
        <taxon>Pseudomonadota</taxon>
        <taxon>Alphaproteobacteria</taxon>
        <taxon>Acetobacterales</taxon>
        <taxon>Acetobacteraceae</taxon>
        <taxon>Acetobacter</taxon>
        <taxon>Acetobacter subgen. Acetobacter</taxon>
    </lineage>
</organism>
<reference evidence="2 3" key="1">
    <citation type="submission" date="2020-07" db="EMBL/GenBank/DDBJ databases">
        <title>Complete Genome Sequence of an acetic acid bacterium, Acetobacter aceti JCM20276.</title>
        <authorList>
            <person name="Hirose Y."/>
            <person name="Mihara H."/>
        </authorList>
    </citation>
    <scope>NUCLEOTIDE SEQUENCE [LARGE SCALE GENOMIC DNA]</scope>
    <source>
        <strain evidence="2 3">JCM20276</strain>
    </source>
</reference>
<feature type="compositionally biased region" description="Basic and acidic residues" evidence="1">
    <location>
        <begin position="17"/>
        <end position="29"/>
    </location>
</feature>